<dbReference type="SUPFAM" id="SSF53163">
    <property type="entry name" value="HybD-like"/>
    <property type="match status" value="1"/>
</dbReference>
<dbReference type="RefSeq" id="WP_123401658.1">
    <property type="nucleotide sequence ID" value="NZ_RJVI01000002.1"/>
</dbReference>
<evidence type="ECO:0000313" key="2">
    <source>
        <dbReference type="Proteomes" id="UP000276634"/>
    </source>
</evidence>
<dbReference type="GO" id="GO:0006508">
    <property type="term" value="P:proteolysis"/>
    <property type="evidence" value="ECO:0007669"/>
    <property type="project" value="UniProtKB-KW"/>
</dbReference>
<proteinExistence type="predicted"/>
<dbReference type="OrthoDB" id="9808862at2"/>
<dbReference type="Proteomes" id="UP000276634">
    <property type="component" value="Unassembled WGS sequence"/>
</dbReference>
<dbReference type="EMBL" id="RJVI01000002">
    <property type="protein sequence ID" value="ROR32754.1"/>
    <property type="molecule type" value="Genomic_DNA"/>
</dbReference>
<dbReference type="InterPro" id="IPR000671">
    <property type="entry name" value="Peptidase_A31"/>
</dbReference>
<keyword evidence="1" id="KW-0645">Protease</keyword>
<dbReference type="Pfam" id="PF01750">
    <property type="entry name" value="HycI"/>
    <property type="match status" value="1"/>
</dbReference>
<dbReference type="GO" id="GO:0008047">
    <property type="term" value="F:enzyme activator activity"/>
    <property type="evidence" value="ECO:0007669"/>
    <property type="project" value="InterPro"/>
</dbReference>
<accession>A0A3N1Y1P6</accession>
<keyword evidence="2" id="KW-1185">Reference proteome</keyword>
<dbReference type="InterPro" id="IPR023430">
    <property type="entry name" value="Pept_HybD-like_dom_sf"/>
</dbReference>
<dbReference type="GO" id="GO:0008233">
    <property type="term" value="F:peptidase activity"/>
    <property type="evidence" value="ECO:0007669"/>
    <property type="project" value="UniProtKB-KW"/>
</dbReference>
<dbReference type="NCBIfam" id="TIGR00072">
    <property type="entry name" value="hydrog_prot"/>
    <property type="match status" value="1"/>
</dbReference>
<sequence length="146" mass="14515">MSGWRVLAVGSPFGADAVGLEAGRLLAAGPLPAGVEVRCLDRPGAALVAHLEGAEAVLVLDAVAGRPPGAVVRLGRGELLRRSRPASTHALGVAEALALAEALGLLPPRLWLLGMGIGDGGAALPEAAARRLAEAARVLLGAAPPP</sequence>
<dbReference type="AlphaFoldDB" id="A0A3N1Y1P6"/>
<name>A0A3N1Y1P6_9GAMM</name>
<dbReference type="Gene3D" id="3.40.50.1450">
    <property type="entry name" value="HybD-like"/>
    <property type="match status" value="1"/>
</dbReference>
<reference evidence="1 2" key="1">
    <citation type="submission" date="2018-11" db="EMBL/GenBank/DDBJ databases">
        <title>Genomic Encyclopedia of Type Strains, Phase IV (KMG-IV): sequencing the most valuable type-strain genomes for metagenomic binning, comparative biology and taxonomic classification.</title>
        <authorList>
            <person name="Goeker M."/>
        </authorList>
    </citation>
    <scope>NUCLEOTIDE SEQUENCE [LARGE SCALE GENOMIC DNA]</scope>
    <source>
        <strain evidence="1 2">DSM 100275</strain>
    </source>
</reference>
<keyword evidence="1" id="KW-0378">Hydrolase</keyword>
<evidence type="ECO:0000313" key="1">
    <source>
        <dbReference type="EMBL" id="ROR32754.1"/>
    </source>
</evidence>
<comment type="caution">
    <text evidence="1">The sequence shown here is derived from an EMBL/GenBank/DDBJ whole genome shotgun (WGS) entry which is preliminary data.</text>
</comment>
<gene>
    <name evidence="1" type="ORF">EDC57_1965</name>
</gene>
<protein>
    <submittedName>
        <fullName evidence="1">Hydrogenase maturation protease</fullName>
    </submittedName>
</protein>
<organism evidence="1 2">
    <name type="scientific">Inmirania thermothiophila</name>
    <dbReference type="NCBI Taxonomy" id="1750597"/>
    <lineage>
        <taxon>Bacteria</taxon>
        <taxon>Pseudomonadati</taxon>
        <taxon>Pseudomonadota</taxon>
        <taxon>Gammaproteobacteria</taxon>
        <taxon>Chromatiales</taxon>
        <taxon>Ectothiorhodospiraceae</taxon>
        <taxon>Inmirania</taxon>
    </lineage>
</organism>